<protein>
    <recommendedName>
        <fullName evidence="6">Peptidase A1 domain-containing protein</fullName>
    </recommendedName>
</protein>
<sequence length="276" mass="28411">GDDGEASEIAFGGHNPTRALEPLSWAPVALPGLGYWQVQILSVRIGGVALDVCQDGSCRGVIDTGSSHLGVPATHEAQVAALLTRPAGSAGEDCRFASAPEVEIEIPGRNLTLGPENYMRRMPLEENVSVGVRGVSLNGSSPRRPRGGGGGAPVVAAPPAGWAPRLRAPKEDAADAAPARLAAPLQCRPKLMAVSLPEPLGPNLFILGEPVLHRYYTVFDSEHPQIGFGLAANRQNAASAPAAKAARQAASRASAGGPQRARDPLGATTTAAPIMV</sequence>
<dbReference type="Pfam" id="PF00026">
    <property type="entry name" value="Asp"/>
    <property type="match status" value="1"/>
</dbReference>
<dbReference type="Gene3D" id="2.40.70.10">
    <property type="entry name" value="Acid Proteases"/>
    <property type="match status" value="1"/>
</dbReference>
<dbReference type="EMBL" id="CAUYUJ010017918">
    <property type="protein sequence ID" value="CAK0879093.1"/>
    <property type="molecule type" value="Genomic_DNA"/>
</dbReference>
<evidence type="ECO:0000259" key="6">
    <source>
        <dbReference type="PROSITE" id="PS51767"/>
    </source>
</evidence>
<keyword evidence="2" id="KW-0645">Protease</keyword>
<feature type="compositionally biased region" description="Low complexity" evidence="5">
    <location>
        <begin position="239"/>
        <end position="259"/>
    </location>
</feature>
<comment type="similarity">
    <text evidence="1">Belongs to the peptidase A1 family.</text>
</comment>
<evidence type="ECO:0000256" key="5">
    <source>
        <dbReference type="SAM" id="MobiDB-lite"/>
    </source>
</evidence>
<feature type="compositionally biased region" description="Polar residues" evidence="5">
    <location>
        <begin position="267"/>
        <end position="276"/>
    </location>
</feature>
<dbReference type="InterPro" id="IPR021109">
    <property type="entry name" value="Peptidase_aspartic_dom_sf"/>
</dbReference>
<comment type="caution">
    <text evidence="7">The sequence shown here is derived from an EMBL/GenBank/DDBJ whole genome shotgun (WGS) entry which is preliminary data.</text>
</comment>
<accession>A0ABN9W2J2</accession>
<dbReference type="PRINTS" id="PR00792">
    <property type="entry name" value="PEPSIN"/>
</dbReference>
<gene>
    <name evidence="7" type="ORF">PCOR1329_LOCUS62625</name>
</gene>
<evidence type="ECO:0000256" key="3">
    <source>
        <dbReference type="ARBA" id="ARBA00022750"/>
    </source>
</evidence>
<dbReference type="InterPro" id="IPR033121">
    <property type="entry name" value="PEPTIDASE_A1"/>
</dbReference>
<evidence type="ECO:0000313" key="8">
    <source>
        <dbReference type="Proteomes" id="UP001189429"/>
    </source>
</evidence>
<organism evidence="7 8">
    <name type="scientific">Prorocentrum cordatum</name>
    <dbReference type="NCBI Taxonomy" id="2364126"/>
    <lineage>
        <taxon>Eukaryota</taxon>
        <taxon>Sar</taxon>
        <taxon>Alveolata</taxon>
        <taxon>Dinophyceae</taxon>
        <taxon>Prorocentrales</taxon>
        <taxon>Prorocentraceae</taxon>
        <taxon>Prorocentrum</taxon>
    </lineage>
</organism>
<feature type="region of interest" description="Disordered" evidence="5">
    <location>
        <begin position="138"/>
        <end position="159"/>
    </location>
</feature>
<name>A0ABN9W2J2_9DINO</name>
<dbReference type="Proteomes" id="UP001189429">
    <property type="component" value="Unassembled WGS sequence"/>
</dbReference>
<evidence type="ECO:0000256" key="2">
    <source>
        <dbReference type="ARBA" id="ARBA00022670"/>
    </source>
</evidence>
<evidence type="ECO:0000256" key="4">
    <source>
        <dbReference type="ARBA" id="ARBA00022801"/>
    </source>
</evidence>
<reference evidence="7" key="1">
    <citation type="submission" date="2023-10" db="EMBL/GenBank/DDBJ databases">
        <authorList>
            <person name="Chen Y."/>
            <person name="Shah S."/>
            <person name="Dougan E. K."/>
            <person name="Thang M."/>
            <person name="Chan C."/>
        </authorList>
    </citation>
    <scope>NUCLEOTIDE SEQUENCE [LARGE SCALE GENOMIC DNA]</scope>
</reference>
<keyword evidence="4" id="KW-0378">Hydrolase</keyword>
<dbReference type="InterPro" id="IPR001461">
    <property type="entry name" value="Aspartic_peptidase_A1"/>
</dbReference>
<evidence type="ECO:0000256" key="1">
    <source>
        <dbReference type="ARBA" id="ARBA00007447"/>
    </source>
</evidence>
<feature type="non-terminal residue" evidence="7">
    <location>
        <position position="1"/>
    </location>
</feature>
<proteinExistence type="inferred from homology"/>
<dbReference type="PANTHER" id="PTHR47966">
    <property type="entry name" value="BETA-SITE APP-CLEAVING ENZYME, ISOFORM A-RELATED"/>
    <property type="match status" value="1"/>
</dbReference>
<dbReference type="SUPFAM" id="SSF50630">
    <property type="entry name" value="Acid proteases"/>
    <property type="match status" value="1"/>
</dbReference>
<keyword evidence="8" id="KW-1185">Reference proteome</keyword>
<keyword evidence="3" id="KW-0064">Aspartyl protease</keyword>
<feature type="domain" description="Peptidase A1" evidence="6">
    <location>
        <begin position="1"/>
        <end position="229"/>
    </location>
</feature>
<evidence type="ECO:0000313" key="7">
    <source>
        <dbReference type="EMBL" id="CAK0879093.1"/>
    </source>
</evidence>
<feature type="region of interest" description="Disordered" evidence="5">
    <location>
        <begin position="239"/>
        <end position="276"/>
    </location>
</feature>
<dbReference type="PANTHER" id="PTHR47966:SF51">
    <property type="entry name" value="BETA-SITE APP-CLEAVING ENZYME, ISOFORM A-RELATED"/>
    <property type="match status" value="1"/>
</dbReference>
<dbReference type="PROSITE" id="PS51767">
    <property type="entry name" value="PEPTIDASE_A1"/>
    <property type="match status" value="1"/>
</dbReference>